<evidence type="ECO:0000256" key="1">
    <source>
        <dbReference type="SAM" id="MobiDB-lite"/>
    </source>
</evidence>
<dbReference type="Proteomes" id="UP000534286">
    <property type="component" value="Unassembled WGS sequence"/>
</dbReference>
<reference evidence="2 3" key="1">
    <citation type="submission" date="2020-08" db="EMBL/GenBank/DDBJ databases">
        <title>Sequencing the genomes of 1000 actinobacteria strains.</title>
        <authorList>
            <person name="Klenk H.-P."/>
        </authorList>
    </citation>
    <scope>NUCLEOTIDE SEQUENCE [LARGE SCALE GENOMIC DNA]</scope>
    <source>
        <strain evidence="2 3">DSM 43023</strain>
    </source>
</reference>
<name>A0A7W7RTT3_9ACTN</name>
<gene>
    <name evidence="2" type="ORF">FHR32_002097</name>
</gene>
<dbReference type="AlphaFoldDB" id="A0A7W7RTT3"/>
<comment type="caution">
    <text evidence="2">The sequence shown here is derived from an EMBL/GenBank/DDBJ whole genome shotgun (WGS) entry which is preliminary data.</text>
</comment>
<dbReference type="EMBL" id="JACHJU010000001">
    <property type="protein sequence ID" value="MBB4937792.1"/>
    <property type="molecule type" value="Genomic_DNA"/>
</dbReference>
<feature type="region of interest" description="Disordered" evidence="1">
    <location>
        <begin position="42"/>
        <end position="67"/>
    </location>
</feature>
<evidence type="ECO:0000313" key="2">
    <source>
        <dbReference type="EMBL" id="MBB4937792.1"/>
    </source>
</evidence>
<protein>
    <submittedName>
        <fullName evidence="2">Uncharacterized protein</fullName>
    </submittedName>
</protein>
<proteinExistence type="predicted"/>
<accession>A0A7W7RTT3</accession>
<sequence>MPTGRHDMAARLFLMTAMSAVAEGHVANTVWKALAWPACEGEELPPPRRRSCRSAATASRMLEAKDD</sequence>
<keyword evidence="3" id="KW-1185">Reference proteome</keyword>
<organism evidence="2 3">
    <name type="scientific">Streptosporangium album</name>
    <dbReference type="NCBI Taxonomy" id="47479"/>
    <lineage>
        <taxon>Bacteria</taxon>
        <taxon>Bacillati</taxon>
        <taxon>Actinomycetota</taxon>
        <taxon>Actinomycetes</taxon>
        <taxon>Streptosporangiales</taxon>
        <taxon>Streptosporangiaceae</taxon>
        <taxon>Streptosporangium</taxon>
    </lineage>
</organism>
<evidence type="ECO:0000313" key="3">
    <source>
        <dbReference type="Proteomes" id="UP000534286"/>
    </source>
</evidence>